<keyword evidence="4" id="KW-0547">Nucleotide-binding</keyword>
<dbReference type="GO" id="GO:0005524">
    <property type="term" value="F:ATP binding"/>
    <property type="evidence" value="ECO:0007669"/>
    <property type="project" value="UniProtKB-KW"/>
</dbReference>
<dbReference type="Gene3D" id="3.40.50.300">
    <property type="entry name" value="P-loop containing nucleotide triphosphate hydrolases"/>
    <property type="match status" value="1"/>
</dbReference>
<dbReference type="FunFam" id="3.40.50.300:FF:000425">
    <property type="entry name" value="Probable ABC transporter, ATP-binding subunit"/>
    <property type="match status" value="1"/>
</dbReference>
<keyword evidence="3" id="KW-0410">Iron transport</keyword>
<evidence type="ECO:0000256" key="5">
    <source>
        <dbReference type="ARBA" id="ARBA00022840"/>
    </source>
</evidence>
<keyword evidence="1" id="KW-0813">Transport</keyword>
<dbReference type="Pfam" id="PF00005">
    <property type="entry name" value="ABC_tran"/>
    <property type="match status" value="1"/>
</dbReference>
<dbReference type="SMART" id="SM00382">
    <property type="entry name" value="AAA"/>
    <property type="match status" value="1"/>
</dbReference>
<evidence type="ECO:0000256" key="8">
    <source>
        <dbReference type="ARBA" id="ARBA00023136"/>
    </source>
</evidence>
<dbReference type="GO" id="GO:0016020">
    <property type="term" value="C:membrane"/>
    <property type="evidence" value="ECO:0007669"/>
    <property type="project" value="InterPro"/>
</dbReference>
<evidence type="ECO:0000256" key="9">
    <source>
        <dbReference type="ARBA" id="ARBA00052482"/>
    </source>
</evidence>
<dbReference type="STRING" id="1464123.SAMN05444126_1148"/>
<keyword evidence="8" id="KW-0472">Membrane</keyword>
<dbReference type="PANTHER" id="PTHR42781">
    <property type="entry name" value="SPERMIDINE/PUTRESCINE IMPORT ATP-BINDING PROTEIN POTA"/>
    <property type="match status" value="1"/>
</dbReference>
<evidence type="ECO:0000256" key="10">
    <source>
        <dbReference type="ARBA" id="ARBA00063934"/>
    </source>
</evidence>
<dbReference type="Proteomes" id="UP000199318">
    <property type="component" value="Unassembled WGS sequence"/>
</dbReference>
<dbReference type="RefSeq" id="WP_093073046.1">
    <property type="nucleotide sequence ID" value="NZ_FOGV01000014.1"/>
</dbReference>
<evidence type="ECO:0000313" key="15">
    <source>
        <dbReference type="Proteomes" id="UP000199318"/>
    </source>
</evidence>
<evidence type="ECO:0000256" key="11">
    <source>
        <dbReference type="ARBA" id="ARBA00066388"/>
    </source>
</evidence>
<reference evidence="15" key="1">
    <citation type="submission" date="2016-10" db="EMBL/GenBank/DDBJ databases">
        <authorList>
            <person name="de Groot N.N."/>
        </authorList>
    </citation>
    <scope>NUCLEOTIDE SEQUENCE [LARGE SCALE GENOMIC DNA]</scope>
    <source>
        <strain evidence="15">10nlg</strain>
    </source>
</reference>
<evidence type="ECO:0000256" key="3">
    <source>
        <dbReference type="ARBA" id="ARBA00022496"/>
    </source>
</evidence>
<dbReference type="PROSITE" id="PS50893">
    <property type="entry name" value="ABC_TRANSPORTER_2"/>
    <property type="match status" value="1"/>
</dbReference>
<keyword evidence="15" id="KW-1185">Reference proteome</keyword>
<keyword evidence="6" id="KW-0408">Iron</keyword>
<comment type="catalytic activity">
    <reaction evidence="9">
        <text>a quaternary ammonium(out) + ATP + H2O = a quaternary ammonium(in) + ADP + phosphate + H(+)</text>
        <dbReference type="Rhea" id="RHEA:11036"/>
        <dbReference type="ChEBI" id="CHEBI:15377"/>
        <dbReference type="ChEBI" id="CHEBI:15378"/>
        <dbReference type="ChEBI" id="CHEBI:30616"/>
        <dbReference type="ChEBI" id="CHEBI:35267"/>
        <dbReference type="ChEBI" id="CHEBI:43474"/>
        <dbReference type="ChEBI" id="CHEBI:456216"/>
        <dbReference type="EC" id="7.6.2.9"/>
    </reaction>
</comment>
<comment type="caution">
    <text evidence="14">The sequence shown here is derived from an EMBL/GenBank/DDBJ whole genome shotgun (WGS) entry which is preliminary data.</text>
</comment>
<protein>
    <recommendedName>
        <fullName evidence="12">Carnitine transport ATP-binding protein OpuCA</fullName>
        <ecNumber evidence="11">7.6.2.9</ecNumber>
    </recommendedName>
</protein>
<organism evidence="14 15">
    <name type="scientific">Salisediminibacterium halotolerans</name>
    <dbReference type="NCBI Taxonomy" id="517425"/>
    <lineage>
        <taxon>Bacteria</taxon>
        <taxon>Bacillati</taxon>
        <taxon>Bacillota</taxon>
        <taxon>Bacilli</taxon>
        <taxon>Bacillales</taxon>
        <taxon>Bacillaceae</taxon>
        <taxon>Salisediminibacterium</taxon>
    </lineage>
</organism>
<dbReference type="EMBL" id="FOGV01000014">
    <property type="protein sequence ID" value="SES07790.1"/>
    <property type="molecule type" value="Genomic_DNA"/>
</dbReference>
<keyword evidence="2" id="KW-1003">Cell membrane</keyword>
<keyword evidence="7" id="KW-0406">Ion transport</keyword>
<accession>A0A1H9UE07</accession>
<dbReference type="OrthoDB" id="9790614at2"/>
<dbReference type="CDD" id="cd03259">
    <property type="entry name" value="ABC_Carb_Solutes_like"/>
    <property type="match status" value="1"/>
</dbReference>
<name>A0A1H9UE07_9BACI</name>
<evidence type="ECO:0000313" key="14">
    <source>
        <dbReference type="EMBL" id="SES07790.1"/>
    </source>
</evidence>
<dbReference type="SUPFAM" id="SSF52540">
    <property type="entry name" value="P-loop containing nucleoside triphosphate hydrolases"/>
    <property type="match status" value="1"/>
</dbReference>
<evidence type="ECO:0000256" key="6">
    <source>
        <dbReference type="ARBA" id="ARBA00023004"/>
    </source>
</evidence>
<dbReference type="InterPro" id="IPR017871">
    <property type="entry name" value="ABC_transporter-like_CS"/>
</dbReference>
<keyword evidence="5 14" id="KW-0067">ATP-binding</keyword>
<comment type="subunit">
    <text evidence="10">The complex is composed of two ATP-binding proteins (OpuCA), two transmembrane proteins (OpuCB and OpuCD) and a solute-binding protein (OpuCC).</text>
</comment>
<sequence>MLMELKNASKSFRDTEIFHDLNLQITEGSVMSLVGPSGCGKSTLLRAVAGLTALSSGQILIENEDITTVKAEKRPVVMMFQDPLLFPHLTILENVTYGLKYGRNKVNKTERIKRGRELLEKVELESYENRYPNQLSGGQKQRVSLARALILNPSVILLDEPFSSLDPELRNSIRTWVRSFLKRENVTALFVTHDREEAMILGDRIAIMKNGTFCQVGSPEDIYHHPKTDEVADMFSEGIIYKGEFISSGRLKIKTADEPASEDTALGAVINYRIYKYGLPFYAVTIEVSGQEVMIHSDQAWEREDEVMIVFRPEATNELTAVESEK</sequence>
<dbReference type="InterPro" id="IPR050093">
    <property type="entry name" value="ABC_SmlMolc_Importer"/>
</dbReference>
<evidence type="ECO:0000256" key="12">
    <source>
        <dbReference type="ARBA" id="ARBA00070305"/>
    </source>
</evidence>
<evidence type="ECO:0000256" key="2">
    <source>
        <dbReference type="ARBA" id="ARBA00022475"/>
    </source>
</evidence>
<evidence type="ECO:0000259" key="13">
    <source>
        <dbReference type="PROSITE" id="PS50893"/>
    </source>
</evidence>
<dbReference type="InterPro" id="IPR027417">
    <property type="entry name" value="P-loop_NTPase"/>
</dbReference>
<dbReference type="GO" id="GO:0015408">
    <property type="term" value="F:ABC-type ferric iron transporter activity"/>
    <property type="evidence" value="ECO:0007669"/>
    <property type="project" value="InterPro"/>
</dbReference>
<dbReference type="InterPro" id="IPR003439">
    <property type="entry name" value="ABC_transporter-like_ATP-bd"/>
</dbReference>
<dbReference type="PROSITE" id="PS00211">
    <property type="entry name" value="ABC_TRANSPORTER_1"/>
    <property type="match status" value="1"/>
</dbReference>
<dbReference type="InterPro" id="IPR003593">
    <property type="entry name" value="AAA+_ATPase"/>
</dbReference>
<dbReference type="GO" id="GO:0016887">
    <property type="term" value="F:ATP hydrolysis activity"/>
    <property type="evidence" value="ECO:0007669"/>
    <property type="project" value="InterPro"/>
</dbReference>
<proteinExistence type="predicted"/>
<evidence type="ECO:0000256" key="1">
    <source>
        <dbReference type="ARBA" id="ARBA00022448"/>
    </source>
</evidence>
<evidence type="ECO:0000256" key="7">
    <source>
        <dbReference type="ARBA" id="ARBA00023065"/>
    </source>
</evidence>
<dbReference type="AlphaFoldDB" id="A0A1H9UE07"/>
<dbReference type="InterPro" id="IPR015853">
    <property type="entry name" value="ABC_transpr_FbpC"/>
</dbReference>
<dbReference type="PANTHER" id="PTHR42781:SF9">
    <property type="entry name" value="AMINO ACID ABC TRANSPORTER, ATP-BINDING PROTEIN-RELATED"/>
    <property type="match status" value="1"/>
</dbReference>
<gene>
    <name evidence="14" type="ORF">SAMN05444126_1148</name>
</gene>
<evidence type="ECO:0000256" key="4">
    <source>
        <dbReference type="ARBA" id="ARBA00022741"/>
    </source>
</evidence>
<dbReference type="GO" id="GO:0015418">
    <property type="term" value="F:ABC-type quaternary ammonium compound transporting activity"/>
    <property type="evidence" value="ECO:0007669"/>
    <property type="project" value="UniProtKB-EC"/>
</dbReference>
<dbReference type="EC" id="7.6.2.9" evidence="11"/>
<feature type="domain" description="ABC transporter" evidence="13">
    <location>
        <begin position="3"/>
        <end position="235"/>
    </location>
</feature>